<proteinExistence type="predicted"/>
<accession>A0ABT5BNG6</accession>
<evidence type="ECO:0000313" key="1">
    <source>
        <dbReference type="EMBL" id="MDC0675722.1"/>
    </source>
</evidence>
<organism evidence="1 2">
    <name type="scientific">Nannocystis radixulma</name>
    <dbReference type="NCBI Taxonomy" id="2995305"/>
    <lineage>
        <taxon>Bacteria</taxon>
        <taxon>Pseudomonadati</taxon>
        <taxon>Myxococcota</taxon>
        <taxon>Polyangia</taxon>
        <taxon>Nannocystales</taxon>
        <taxon>Nannocystaceae</taxon>
        <taxon>Nannocystis</taxon>
    </lineage>
</organism>
<dbReference type="InterPro" id="IPR016084">
    <property type="entry name" value="Haem_Oase-like_multi-hlx"/>
</dbReference>
<keyword evidence="2" id="KW-1185">Reference proteome</keyword>
<evidence type="ECO:0000313" key="2">
    <source>
        <dbReference type="Proteomes" id="UP001217838"/>
    </source>
</evidence>
<dbReference type="RefSeq" id="WP_272011152.1">
    <property type="nucleotide sequence ID" value="NZ_JAQNDN010000028.1"/>
</dbReference>
<gene>
    <name evidence="1" type="ORF">POL58_48790</name>
</gene>
<dbReference type="Gene3D" id="1.20.910.10">
    <property type="entry name" value="Heme oxygenase-like"/>
    <property type="match status" value="1"/>
</dbReference>
<dbReference type="Proteomes" id="UP001217838">
    <property type="component" value="Unassembled WGS sequence"/>
</dbReference>
<dbReference type="EMBL" id="JAQNDN010000028">
    <property type="protein sequence ID" value="MDC0675722.1"/>
    <property type="molecule type" value="Genomic_DNA"/>
</dbReference>
<protein>
    <submittedName>
        <fullName evidence="1">Iron-containing redox enzyme family protein</fullName>
    </submittedName>
</protein>
<reference evidence="1 2" key="1">
    <citation type="submission" date="2022-11" db="EMBL/GenBank/DDBJ databases">
        <title>Minimal conservation of predation-associated metabolite biosynthetic gene clusters underscores biosynthetic potential of Myxococcota including descriptions for ten novel species: Archangium lansinium sp. nov., Myxococcus landrumus sp. nov., Nannocystis bai.</title>
        <authorList>
            <person name="Ahearne A."/>
            <person name="Stevens C."/>
            <person name="Dowd S."/>
        </authorList>
    </citation>
    <scope>NUCLEOTIDE SEQUENCE [LARGE SCALE GENOMIC DNA]</scope>
    <source>
        <strain evidence="1 2">NCELM</strain>
    </source>
</reference>
<name>A0ABT5BNG6_9BACT</name>
<dbReference type="Pfam" id="PF14518">
    <property type="entry name" value="Haem_oxygenas_2"/>
    <property type="match status" value="1"/>
</dbReference>
<comment type="caution">
    <text evidence="1">The sequence shown here is derived from an EMBL/GenBank/DDBJ whole genome shotgun (WGS) entry which is preliminary data.</text>
</comment>
<sequence length="216" mass="23500">MPNLDLHKIENQLSKPICEAAIPKQYKDPIDVLNRWRYLSEQFPRFLGAILARSPLPAAQCLVAKNITGECGGGDAAAMHSKLLGELVGPVITRSRETFSESHLSRVIEQNLATIATMGEGQSIGFLIGLEAPAYEILALLRRCLLEAGATAEAIDGSVYMATHQEVEAEHQKDSLLMAQIVAELGCDEAAILEGGHRAVEFWQAWWGAEIHAKAS</sequence>